<keyword evidence="8" id="KW-0106">Calcium</keyword>
<dbReference type="InterPro" id="IPR001818">
    <property type="entry name" value="Pept_M10_metallopeptidase"/>
</dbReference>
<dbReference type="InterPro" id="IPR021158">
    <property type="entry name" value="Pept_M10A_Zn_BS"/>
</dbReference>
<gene>
    <name evidence="14" type="ORF">RUM44_003952</name>
</gene>
<evidence type="ECO:0000256" key="2">
    <source>
        <dbReference type="ARBA" id="ARBA00010370"/>
    </source>
</evidence>
<dbReference type="PROSITE" id="PS00024">
    <property type="entry name" value="HEMOPEXIN"/>
    <property type="match status" value="1"/>
</dbReference>
<dbReference type="Pfam" id="PF01471">
    <property type="entry name" value="PG_binding_1"/>
    <property type="match status" value="1"/>
</dbReference>
<evidence type="ECO:0000256" key="5">
    <source>
        <dbReference type="ARBA" id="ARBA00022729"/>
    </source>
</evidence>
<keyword evidence="6" id="KW-0378">Hydrolase</keyword>
<dbReference type="EMBL" id="JAWJWF010000004">
    <property type="protein sequence ID" value="KAK6633350.1"/>
    <property type="molecule type" value="Genomic_DNA"/>
</dbReference>
<feature type="transmembrane region" description="Helical" evidence="12">
    <location>
        <begin position="30"/>
        <end position="48"/>
    </location>
</feature>
<dbReference type="InterPro" id="IPR018486">
    <property type="entry name" value="Hemopexin_CS"/>
</dbReference>
<evidence type="ECO:0000259" key="13">
    <source>
        <dbReference type="SMART" id="SM00235"/>
    </source>
</evidence>
<dbReference type="InterPro" id="IPR036365">
    <property type="entry name" value="PGBD-like_sf"/>
</dbReference>
<evidence type="ECO:0000256" key="12">
    <source>
        <dbReference type="SAM" id="Phobius"/>
    </source>
</evidence>
<dbReference type="InterPro" id="IPR036375">
    <property type="entry name" value="Hemopexin-like_dom_sf"/>
</dbReference>
<keyword evidence="5" id="KW-0732">Signal</keyword>
<dbReference type="PANTHER" id="PTHR10201">
    <property type="entry name" value="MATRIX METALLOPROTEINASE"/>
    <property type="match status" value="1"/>
</dbReference>
<keyword evidence="7" id="KW-0862">Zinc</keyword>
<dbReference type="SMART" id="SM00235">
    <property type="entry name" value="ZnMc"/>
    <property type="match status" value="1"/>
</dbReference>
<dbReference type="Gene3D" id="3.40.390.10">
    <property type="entry name" value="Collagenase (Catalytic Domain)"/>
    <property type="match status" value="1"/>
</dbReference>
<keyword evidence="12" id="KW-0472">Membrane</keyword>
<dbReference type="InterPro" id="IPR024079">
    <property type="entry name" value="MetalloPept_cat_dom_sf"/>
</dbReference>
<dbReference type="InterPro" id="IPR021190">
    <property type="entry name" value="Pept_M10A"/>
</dbReference>
<feature type="domain" description="Peptidase metallopeptidase" evidence="13">
    <location>
        <begin position="137"/>
        <end position="299"/>
    </location>
</feature>
<proteinExistence type="inferred from homology"/>
<dbReference type="Pfam" id="PF00045">
    <property type="entry name" value="Hemopexin"/>
    <property type="match status" value="3"/>
</dbReference>
<evidence type="ECO:0000256" key="11">
    <source>
        <dbReference type="PROSITE-ProRule" id="PRU01011"/>
    </source>
</evidence>
<comment type="cofactor">
    <cofactor evidence="1">
        <name>Zn(2+)</name>
        <dbReference type="ChEBI" id="CHEBI:29105"/>
    </cofactor>
</comment>
<feature type="repeat" description="Hemopexin" evidence="11">
    <location>
        <begin position="316"/>
        <end position="361"/>
    </location>
</feature>
<dbReference type="Proteomes" id="UP001359485">
    <property type="component" value="Unassembled WGS sequence"/>
</dbReference>
<accession>A0ABR1B1H7</accession>
<feature type="repeat" description="Hemopexin" evidence="11">
    <location>
        <begin position="449"/>
        <end position="500"/>
    </location>
</feature>
<evidence type="ECO:0000313" key="14">
    <source>
        <dbReference type="EMBL" id="KAK6633350.1"/>
    </source>
</evidence>
<dbReference type="PROSITE" id="PS51642">
    <property type="entry name" value="HEMOPEXIN_2"/>
    <property type="match status" value="4"/>
</dbReference>
<dbReference type="InterPro" id="IPR018487">
    <property type="entry name" value="Hemopexin-like_repeat"/>
</dbReference>
<dbReference type="InterPro" id="IPR033739">
    <property type="entry name" value="M10A_MMP"/>
</dbReference>
<dbReference type="PIRSF" id="PIRSF001191">
    <property type="entry name" value="Peptidase_M10A_matrix"/>
    <property type="match status" value="1"/>
</dbReference>
<keyword evidence="15" id="KW-1185">Reference proteome</keyword>
<name>A0ABR1B1H7_POLSC</name>
<evidence type="ECO:0000256" key="1">
    <source>
        <dbReference type="ARBA" id="ARBA00001947"/>
    </source>
</evidence>
<evidence type="ECO:0000256" key="4">
    <source>
        <dbReference type="ARBA" id="ARBA00022723"/>
    </source>
</evidence>
<dbReference type="InterPro" id="IPR002477">
    <property type="entry name" value="Peptidoglycan-bd-like"/>
</dbReference>
<dbReference type="SUPFAM" id="SSF50923">
    <property type="entry name" value="Hemopexin-like domain"/>
    <property type="match status" value="1"/>
</dbReference>
<dbReference type="Gene3D" id="2.110.10.10">
    <property type="entry name" value="Hemopexin-like domain"/>
    <property type="match status" value="2"/>
</dbReference>
<evidence type="ECO:0000313" key="15">
    <source>
        <dbReference type="Proteomes" id="UP001359485"/>
    </source>
</evidence>
<dbReference type="CDD" id="cd04278">
    <property type="entry name" value="ZnMc_MMP"/>
    <property type="match status" value="1"/>
</dbReference>
<sequence>MTWNYLSSSYSREFFLHGEVTRSSRGVRNYFLPVLLLIEFLLVATGGFPSTKITEIAVYLSKYGYLPSKYTNPTLGNLLSKETFTEGLKDYQEFFGLNATGVVDDATMRMMRKPRCGVPDKVCRPRGRRRRFTYVNQFYSWNRTDLTYYFYNYSVRLGETMTKEQVQADIKKSLEHWSGASFLTFEKTKGRGDMKLLWGMFKHGDKAPFDGPGGTLAHAFAPGSKLAGDTHFDDSETWTHEKYSGANLVQVATHEIGHALGLGHSKSLRAVMFPSYDSYTPDFKLDKDDINGIQSLYGQHVSRKRVKSFNELCLKYFDINAIFTDSHLKTYIFRGPYFWEIQEEGISHGYPQKIVSHWPHAPHPLDAALNYDNLTYFFKDKKCWCYNGRTLVSGFPKYISKVFKGMPTKIDAAIVWQRTLYFFKGKKYYKLGKKLFNSGKPISRWEGLPNDLTAAFVSSHGSYVFTKERQYFKLDPSTGHVEKNQKLPYPRNFRDWWLNCGHRPQRIFQDE</sequence>
<keyword evidence="3" id="KW-0645">Protease</keyword>
<keyword evidence="10" id="KW-0865">Zymogen</keyword>
<protein>
    <recommendedName>
        <fullName evidence="13">Peptidase metallopeptidase domain-containing protein</fullName>
    </recommendedName>
</protein>
<feature type="repeat" description="Hemopexin" evidence="11">
    <location>
        <begin position="407"/>
        <end position="442"/>
    </location>
</feature>
<evidence type="ECO:0000256" key="6">
    <source>
        <dbReference type="ARBA" id="ARBA00022801"/>
    </source>
</evidence>
<evidence type="ECO:0000256" key="3">
    <source>
        <dbReference type="ARBA" id="ARBA00022670"/>
    </source>
</evidence>
<keyword evidence="9" id="KW-0482">Metalloprotease</keyword>
<reference evidence="14 15" key="1">
    <citation type="submission" date="2023-09" db="EMBL/GenBank/DDBJ databases">
        <title>Genomes of two closely related lineages of the louse Polyplax serrata with different host specificities.</title>
        <authorList>
            <person name="Martinu J."/>
            <person name="Tarabai H."/>
            <person name="Stefka J."/>
            <person name="Hypsa V."/>
        </authorList>
    </citation>
    <scope>NUCLEOTIDE SEQUENCE [LARGE SCALE GENOMIC DNA]</scope>
    <source>
        <strain evidence="14">98ZLc_SE</strain>
    </source>
</reference>
<comment type="similarity">
    <text evidence="2">Belongs to the peptidase M10A family.</text>
</comment>
<evidence type="ECO:0000256" key="10">
    <source>
        <dbReference type="ARBA" id="ARBA00023145"/>
    </source>
</evidence>
<dbReference type="Pfam" id="PF00413">
    <property type="entry name" value="Peptidase_M10"/>
    <property type="match status" value="1"/>
</dbReference>
<dbReference type="InterPro" id="IPR006026">
    <property type="entry name" value="Peptidase_Metallo"/>
</dbReference>
<evidence type="ECO:0000256" key="9">
    <source>
        <dbReference type="ARBA" id="ARBA00023049"/>
    </source>
</evidence>
<keyword evidence="4" id="KW-0479">Metal-binding</keyword>
<dbReference type="SUPFAM" id="SSF55486">
    <property type="entry name" value="Metalloproteases ('zincins'), catalytic domain"/>
    <property type="match status" value="1"/>
</dbReference>
<keyword evidence="12" id="KW-0812">Transmembrane</keyword>
<evidence type="ECO:0000256" key="8">
    <source>
        <dbReference type="ARBA" id="ARBA00022837"/>
    </source>
</evidence>
<dbReference type="PROSITE" id="PS00546">
    <property type="entry name" value="CYSTEINE_SWITCH"/>
    <property type="match status" value="1"/>
</dbReference>
<dbReference type="PRINTS" id="PR00138">
    <property type="entry name" value="MATRIXIN"/>
</dbReference>
<dbReference type="SUPFAM" id="SSF47090">
    <property type="entry name" value="PGBD-like"/>
    <property type="match status" value="1"/>
</dbReference>
<comment type="caution">
    <text evidence="14">The sequence shown here is derived from an EMBL/GenBank/DDBJ whole genome shotgun (WGS) entry which is preliminary data.</text>
</comment>
<organism evidence="14 15">
    <name type="scientific">Polyplax serrata</name>
    <name type="common">Common mouse louse</name>
    <dbReference type="NCBI Taxonomy" id="468196"/>
    <lineage>
        <taxon>Eukaryota</taxon>
        <taxon>Metazoa</taxon>
        <taxon>Ecdysozoa</taxon>
        <taxon>Arthropoda</taxon>
        <taxon>Hexapoda</taxon>
        <taxon>Insecta</taxon>
        <taxon>Pterygota</taxon>
        <taxon>Neoptera</taxon>
        <taxon>Paraneoptera</taxon>
        <taxon>Psocodea</taxon>
        <taxon>Troctomorpha</taxon>
        <taxon>Phthiraptera</taxon>
        <taxon>Anoplura</taxon>
        <taxon>Polyplacidae</taxon>
        <taxon>Polyplax</taxon>
    </lineage>
</organism>
<dbReference type="PANTHER" id="PTHR10201:SF291">
    <property type="entry name" value="MATRIX METALLOPROTEINASE 1, ISOFORM C-RELATED"/>
    <property type="match status" value="1"/>
</dbReference>
<keyword evidence="12" id="KW-1133">Transmembrane helix</keyword>
<feature type="repeat" description="Hemopexin" evidence="11">
    <location>
        <begin position="362"/>
        <end position="406"/>
    </location>
</feature>
<evidence type="ECO:0000256" key="7">
    <source>
        <dbReference type="ARBA" id="ARBA00022833"/>
    </source>
</evidence>
<dbReference type="SMART" id="SM00120">
    <property type="entry name" value="HX"/>
    <property type="match status" value="4"/>
</dbReference>